<evidence type="ECO:0000256" key="10">
    <source>
        <dbReference type="ARBA" id="ARBA00035120"/>
    </source>
</evidence>
<keyword evidence="2 12" id="KW-1003">Cell membrane</keyword>
<keyword evidence="12" id="KW-0813">Transport</keyword>
<dbReference type="RefSeq" id="WP_285672673.1">
    <property type="nucleotide sequence ID" value="NZ_BSYI01000025.1"/>
</dbReference>
<dbReference type="EMBL" id="BSYI01000025">
    <property type="protein sequence ID" value="GMG83851.1"/>
    <property type="molecule type" value="Genomic_DNA"/>
</dbReference>
<comment type="similarity">
    <text evidence="10 12">Belongs to the fluoride channel Fluc/FEX (TC 1.A.43) family.</text>
</comment>
<comment type="activity regulation">
    <text evidence="12">Na(+) is not transported, but it plays an essential structural role and its presence is essential for fluoride channel function.</text>
</comment>
<comment type="subcellular location">
    <subcellularLocation>
        <location evidence="1 12">Cell membrane</location>
        <topology evidence="1 12">Multi-pass membrane protein</topology>
    </subcellularLocation>
</comment>
<evidence type="ECO:0000256" key="9">
    <source>
        <dbReference type="ARBA" id="ARBA00023303"/>
    </source>
</evidence>
<dbReference type="Pfam" id="PF02537">
    <property type="entry name" value="CRCB"/>
    <property type="match status" value="1"/>
</dbReference>
<dbReference type="PANTHER" id="PTHR28259">
    <property type="entry name" value="FLUORIDE EXPORT PROTEIN 1-RELATED"/>
    <property type="match status" value="1"/>
</dbReference>
<evidence type="ECO:0000256" key="3">
    <source>
        <dbReference type="ARBA" id="ARBA00022519"/>
    </source>
</evidence>
<feature type="transmembrane region" description="Helical" evidence="12">
    <location>
        <begin position="70"/>
        <end position="89"/>
    </location>
</feature>
<feature type="binding site" evidence="12">
    <location>
        <position position="79"/>
    </location>
    <ligand>
        <name>Na(+)</name>
        <dbReference type="ChEBI" id="CHEBI:29101"/>
        <note>structural</note>
    </ligand>
</feature>
<evidence type="ECO:0000313" key="14">
    <source>
        <dbReference type="Proteomes" id="UP001239909"/>
    </source>
</evidence>
<evidence type="ECO:0000256" key="8">
    <source>
        <dbReference type="ARBA" id="ARBA00023136"/>
    </source>
</evidence>
<gene>
    <name evidence="12 13" type="primary">crcB</name>
    <name evidence="12" type="synonym">fluC</name>
    <name evidence="13" type="ORF">LNKW23_30650</name>
</gene>
<comment type="catalytic activity">
    <reaction evidence="11">
        <text>fluoride(in) = fluoride(out)</text>
        <dbReference type="Rhea" id="RHEA:76159"/>
        <dbReference type="ChEBI" id="CHEBI:17051"/>
    </reaction>
    <physiologicalReaction direction="left-to-right" evidence="11">
        <dbReference type="Rhea" id="RHEA:76160"/>
    </physiologicalReaction>
</comment>
<feature type="transmembrane region" description="Helical" evidence="12">
    <location>
        <begin position="101"/>
        <end position="122"/>
    </location>
</feature>
<feature type="binding site" evidence="12">
    <location>
        <position position="82"/>
    </location>
    <ligand>
        <name>Na(+)</name>
        <dbReference type="ChEBI" id="CHEBI:29101"/>
        <note>structural</note>
    </ligand>
</feature>
<evidence type="ECO:0000256" key="5">
    <source>
        <dbReference type="ARBA" id="ARBA00022989"/>
    </source>
</evidence>
<proteinExistence type="inferred from homology"/>
<evidence type="ECO:0000256" key="4">
    <source>
        <dbReference type="ARBA" id="ARBA00022692"/>
    </source>
</evidence>
<evidence type="ECO:0000256" key="6">
    <source>
        <dbReference type="ARBA" id="ARBA00023053"/>
    </source>
</evidence>
<organism evidence="13 14">
    <name type="scientific">Paralimibaculum aggregatum</name>
    <dbReference type="NCBI Taxonomy" id="3036245"/>
    <lineage>
        <taxon>Bacteria</taxon>
        <taxon>Pseudomonadati</taxon>
        <taxon>Pseudomonadota</taxon>
        <taxon>Alphaproteobacteria</taxon>
        <taxon>Rhodobacterales</taxon>
        <taxon>Paracoccaceae</taxon>
        <taxon>Paralimibaculum</taxon>
    </lineage>
</organism>
<evidence type="ECO:0000256" key="12">
    <source>
        <dbReference type="HAMAP-Rule" id="MF_00454"/>
    </source>
</evidence>
<keyword evidence="8 12" id="KW-0472">Membrane</keyword>
<evidence type="ECO:0000256" key="11">
    <source>
        <dbReference type="ARBA" id="ARBA00035585"/>
    </source>
</evidence>
<comment type="function">
    <text evidence="12">Fluoride-specific ion channel. Important for reducing fluoride concentration in the cell, thus reducing its toxicity.</text>
</comment>
<evidence type="ECO:0000256" key="2">
    <source>
        <dbReference type="ARBA" id="ARBA00022475"/>
    </source>
</evidence>
<sequence>MSPPPLAIAAVAAGGAIGASLRFLTVAWIGRLAPGFPWGTLAVNVLGSALMGLLAVALMERFPGSWGRMAPFLLTGVLGGFTTFSAFSLDALTLIERGRGLAAAAYAAASVGLAVGALWAGLKLGRAIWGP</sequence>
<keyword evidence="3" id="KW-0997">Cell inner membrane</keyword>
<reference evidence="13 14" key="1">
    <citation type="submission" date="2023-04" db="EMBL/GenBank/DDBJ databases">
        <title>Marinoamorphus aggregata gen. nov., sp. Nov., isolate from tissue of brittle star Ophioplocus japonicus.</title>
        <authorList>
            <person name="Kawano K."/>
            <person name="Sawayama S."/>
            <person name="Nakagawa S."/>
        </authorList>
    </citation>
    <scope>NUCLEOTIDE SEQUENCE [LARGE SCALE GENOMIC DNA]</scope>
    <source>
        <strain evidence="13 14">NKW23</strain>
    </source>
</reference>
<feature type="transmembrane region" description="Helical" evidence="12">
    <location>
        <begin position="38"/>
        <end position="58"/>
    </location>
</feature>
<keyword evidence="9 12" id="KW-0407">Ion channel</keyword>
<keyword evidence="4 12" id="KW-0812">Transmembrane</keyword>
<name>A0ABQ6LKS9_9RHOB</name>
<keyword evidence="5 12" id="KW-1133">Transmembrane helix</keyword>
<comment type="caution">
    <text evidence="13">The sequence shown here is derived from an EMBL/GenBank/DDBJ whole genome shotgun (WGS) entry which is preliminary data.</text>
</comment>
<dbReference type="InterPro" id="IPR003691">
    <property type="entry name" value="FluC"/>
</dbReference>
<accession>A0ABQ6LKS9</accession>
<dbReference type="HAMAP" id="MF_00454">
    <property type="entry name" value="FluC"/>
    <property type="match status" value="1"/>
</dbReference>
<keyword evidence="14" id="KW-1185">Reference proteome</keyword>
<dbReference type="Proteomes" id="UP001239909">
    <property type="component" value="Unassembled WGS sequence"/>
</dbReference>
<dbReference type="NCBIfam" id="NF010791">
    <property type="entry name" value="PRK14195.1"/>
    <property type="match status" value="1"/>
</dbReference>
<evidence type="ECO:0000313" key="13">
    <source>
        <dbReference type="EMBL" id="GMG83851.1"/>
    </source>
</evidence>
<evidence type="ECO:0000256" key="7">
    <source>
        <dbReference type="ARBA" id="ARBA00023065"/>
    </source>
</evidence>
<protein>
    <recommendedName>
        <fullName evidence="12">Fluoride-specific ion channel FluC</fullName>
    </recommendedName>
</protein>
<dbReference type="PANTHER" id="PTHR28259:SF1">
    <property type="entry name" value="FLUORIDE EXPORT PROTEIN 1-RELATED"/>
    <property type="match status" value="1"/>
</dbReference>
<keyword evidence="12" id="KW-0479">Metal-binding</keyword>
<keyword evidence="6 12" id="KW-0915">Sodium</keyword>
<evidence type="ECO:0000256" key="1">
    <source>
        <dbReference type="ARBA" id="ARBA00004651"/>
    </source>
</evidence>
<keyword evidence="7 12" id="KW-0406">Ion transport</keyword>